<feature type="domain" description="F-box protein AT5G49610-like beta-propeller" evidence="1">
    <location>
        <begin position="59"/>
        <end position="246"/>
    </location>
</feature>
<accession>A0A0D9XHP2</accession>
<evidence type="ECO:0000313" key="2">
    <source>
        <dbReference type="EnsemblPlants" id="LPERR10G01480.2"/>
    </source>
</evidence>
<organism evidence="2 3">
    <name type="scientific">Leersia perrieri</name>
    <dbReference type="NCBI Taxonomy" id="77586"/>
    <lineage>
        <taxon>Eukaryota</taxon>
        <taxon>Viridiplantae</taxon>
        <taxon>Streptophyta</taxon>
        <taxon>Embryophyta</taxon>
        <taxon>Tracheophyta</taxon>
        <taxon>Spermatophyta</taxon>
        <taxon>Magnoliopsida</taxon>
        <taxon>Liliopsida</taxon>
        <taxon>Poales</taxon>
        <taxon>Poaceae</taxon>
        <taxon>BOP clade</taxon>
        <taxon>Oryzoideae</taxon>
        <taxon>Oryzeae</taxon>
        <taxon>Oryzinae</taxon>
        <taxon>Leersia</taxon>
    </lineage>
</organism>
<keyword evidence="3" id="KW-1185">Reference proteome</keyword>
<dbReference type="PANTHER" id="PTHR33186:SF15">
    <property type="entry name" value="OS06G0249850 PROTEIN"/>
    <property type="match status" value="1"/>
</dbReference>
<dbReference type="HOGENOM" id="CLU_1130491_0_0_1"/>
<dbReference type="Pfam" id="PF23635">
    <property type="entry name" value="Beta-prop_AT5G49610-like"/>
    <property type="match status" value="1"/>
</dbReference>
<dbReference type="PANTHER" id="PTHR33186">
    <property type="entry name" value="OS10G0136150 PROTEIN-RELATED"/>
    <property type="match status" value="1"/>
</dbReference>
<evidence type="ECO:0000313" key="3">
    <source>
        <dbReference type="Proteomes" id="UP000032180"/>
    </source>
</evidence>
<protein>
    <recommendedName>
        <fullName evidence="1">F-box protein AT5G49610-like beta-propeller domain-containing protein</fullName>
    </recommendedName>
</protein>
<evidence type="ECO:0000259" key="1">
    <source>
        <dbReference type="Pfam" id="PF23635"/>
    </source>
</evidence>
<proteinExistence type="predicted"/>
<dbReference type="EnsemblPlants" id="LPERR10G01480.2">
    <property type="protein sequence ID" value="LPERR10G01480.2"/>
    <property type="gene ID" value="LPERR10G01480"/>
</dbReference>
<dbReference type="InterPro" id="IPR056594">
    <property type="entry name" value="AT5G49610-like_b-prop"/>
</dbReference>
<dbReference type="Proteomes" id="UP000032180">
    <property type="component" value="Chromosome 10"/>
</dbReference>
<dbReference type="STRING" id="77586.A0A0D9XHP2"/>
<dbReference type="Gramene" id="LPERR10G01480.2">
    <property type="protein sequence ID" value="LPERR10G01480.2"/>
    <property type="gene ID" value="LPERR10G01480"/>
</dbReference>
<sequence>MVPTGTPGTSVVPDWYHRGTRSSTSPATIATRIWFPAARFAWQLHDDNNGKGDDDYELFGCRHGRVLLHSSKLFRVVVWDPITGDQRAADIPRAFRNDHDNNSIVFVQTGTVRRVGGDHSSLFDVAILGTDMHSTRVFACVYSSETSSWGNIMSTASDSGHLACRSGTLVGNSLYCLLQGGKISILQGKSGSDFPLDMPADSDYWSGCCEIAPAEDGGFVFLVGACSVLKLWKHRTNCDGVAGWML</sequence>
<dbReference type="AlphaFoldDB" id="A0A0D9XHP2"/>
<reference evidence="3" key="2">
    <citation type="submission" date="2013-12" db="EMBL/GenBank/DDBJ databases">
        <authorList>
            <person name="Yu Y."/>
            <person name="Lee S."/>
            <person name="de Baynast K."/>
            <person name="Wissotski M."/>
            <person name="Liu L."/>
            <person name="Talag J."/>
            <person name="Goicoechea J."/>
            <person name="Angelova A."/>
            <person name="Jetty R."/>
            <person name="Kudrna D."/>
            <person name="Golser W."/>
            <person name="Rivera L."/>
            <person name="Zhang J."/>
            <person name="Wing R."/>
        </authorList>
    </citation>
    <scope>NUCLEOTIDE SEQUENCE</scope>
</reference>
<name>A0A0D9XHP2_9ORYZ</name>
<reference evidence="2" key="3">
    <citation type="submission" date="2015-04" db="UniProtKB">
        <authorList>
            <consortium name="EnsemblPlants"/>
        </authorList>
    </citation>
    <scope>IDENTIFICATION</scope>
</reference>
<reference evidence="2 3" key="1">
    <citation type="submission" date="2012-08" db="EMBL/GenBank/DDBJ databases">
        <title>Oryza genome evolution.</title>
        <authorList>
            <person name="Wing R.A."/>
        </authorList>
    </citation>
    <scope>NUCLEOTIDE SEQUENCE</scope>
</reference>